<dbReference type="HOGENOM" id="CLU_503340_0_0_4"/>
<dbReference type="EMBL" id="ADCY02000054">
    <property type="protein sequence ID" value="EFG30137.1"/>
    <property type="molecule type" value="Genomic_DNA"/>
</dbReference>
<proteinExistence type="predicted"/>
<keyword evidence="2" id="KW-1185">Reference proteome</keyword>
<evidence type="ECO:0000313" key="1">
    <source>
        <dbReference type="EMBL" id="EFG30137.1"/>
    </source>
</evidence>
<accession>V9H7J5</accession>
<dbReference type="RefSeq" id="WP_002642836.1">
    <property type="nucleotide sequence ID" value="NZ_CP019448.1"/>
</dbReference>
<evidence type="ECO:0008006" key="3">
    <source>
        <dbReference type="Google" id="ProtNLM"/>
    </source>
</evidence>
<dbReference type="Proteomes" id="UP000017813">
    <property type="component" value="Unassembled WGS sequence"/>
</dbReference>
<name>V9H7J5_9NEIS</name>
<dbReference type="OrthoDB" id="9810187at2"/>
<dbReference type="KEGG" id="smur:BWP33_02945"/>
<dbReference type="eggNOG" id="ENOG5033TY6">
    <property type="taxonomic scope" value="Bacteria"/>
</dbReference>
<comment type="caution">
    <text evidence="1">The sequence shown here is derived from an EMBL/GenBank/DDBJ whole genome shotgun (WGS) entry which is preliminary data.</text>
</comment>
<sequence>MFRLSIDNGSFIIILDGLDEIISRMKENFDINSFFNKIYTDYCFNSAKTKIVITCRDSIWDETVAQSESIKELAIKNILLEPFDEKQAKEFFKSCFKFNDKLQNKAFNLVNSLISKSNDSVYNPFILDTISEIINDNEQVNIEDLFYQDTSVMKKLCLSTSSQTDYLIYAVCKREEKKLEIPFENQIKLLCRMCKYDSSTNLSFINLIEEVTDAKPSDTLLSLLKAHPFIFEKNEKVDLRYDFLRDFFTVILMAQSIEQEEIIDRNILLILEKKIGYLNSFSKDVAKRTFSESEKICINMINNIEYLSKNKEEHFDAFISSLFLTYLSILNKNSRLNTQNDLQKALVSIFGNTKNNIEHLCLCNINKPNGKPRLEFDFSDLKFEDFHIKNYSEFYSCKFNEGTLFKSGEIELLDDPNVRHNLKDSNFSDKVVFLGNTKNILENIKLHNEDRDRARENNFKKFIKCFYAGGRFQPKKVAEIKAKHGNIISKMLDLEVIILNNDSKLNENEYKINPTYVNELAKYLDSSIKTKLIISFLEEMG</sequence>
<gene>
    <name evidence="1" type="ORF">HMPREF9021_02042</name>
</gene>
<reference evidence="1 2" key="2">
    <citation type="submission" date="2011-10" db="EMBL/GenBank/DDBJ databases">
        <title>The Genome Sequence of Simonsiella muelleri ATCC 29453.</title>
        <authorList>
            <consortium name="The Broad Institute Genome Sequencing Platform"/>
            <consortium name="The Broad Institute Genome Sequencing Center for Infectious Disease"/>
            <person name="Earl A."/>
            <person name="Ward D."/>
            <person name="Feldgarden M."/>
            <person name="Gevers D."/>
            <person name="Izard J."/>
            <person name="Baranova O.V."/>
            <person name="Blanton J.M."/>
            <person name="Tanner A.C."/>
            <person name="Dewhirst F."/>
            <person name="Young S.K."/>
            <person name="Zeng Q."/>
            <person name="Gargeya S."/>
            <person name="Fitzgerald M."/>
            <person name="Haas B."/>
            <person name="Abouelleil A."/>
            <person name="Alvarado L."/>
            <person name="Arachchi H.M."/>
            <person name="Berlin A."/>
            <person name="Brown A."/>
            <person name="Chapman S.B."/>
            <person name="Chen Z."/>
            <person name="Dunbar C."/>
            <person name="Freedman E."/>
            <person name="Gearin G."/>
            <person name="Goldberg J."/>
            <person name="Griggs A."/>
            <person name="Gujja S."/>
            <person name="Heiman D."/>
            <person name="Howarth C."/>
            <person name="Larson L."/>
            <person name="Lui A."/>
            <person name="MacDonald P.J.P."/>
            <person name="Montmayeur A."/>
            <person name="Murphy C."/>
            <person name="Neiman D."/>
            <person name="Pearson M."/>
            <person name="Priest M."/>
            <person name="Roberts A."/>
            <person name="Saif S."/>
            <person name="Shea T."/>
            <person name="Shenoy N."/>
            <person name="Sisk P."/>
            <person name="Stolte C."/>
            <person name="Sykes S."/>
            <person name="Wortman J."/>
            <person name="Nusbaum C."/>
            <person name="Birren B."/>
        </authorList>
    </citation>
    <scope>NUCLEOTIDE SEQUENCE [LARGE SCALE GENOMIC DNA]</scope>
    <source>
        <strain evidence="1 2">ATCC 29453</strain>
    </source>
</reference>
<dbReference type="AlphaFoldDB" id="V9H7J5"/>
<reference evidence="1 2" key="1">
    <citation type="submission" date="2010-03" db="EMBL/GenBank/DDBJ databases">
        <authorList>
            <consortium name="The Broad Institute Genome Sequencing Platform"/>
            <person name="Ward D."/>
            <person name="Earl A."/>
            <person name="Feldgarden M."/>
            <person name="Gevers D."/>
            <person name="Young S."/>
            <person name="Zeng Q."/>
            <person name="Koehrsen M."/>
            <person name="Alvarado L."/>
            <person name="Berlin A.M."/>
            <person name="Borenstein D."/>
            <person name="Chapman S.B."/>
            <person name="Chen Z."/>
            <person name="Engels R."/>
            <person name="Freedman E."/>
            <person name="Gellesch M."/>
            <person name="Goldberg J."/>
            <person name="Griggs A."/>
            <person name="Gujja S."/>
            <person name="Heilman E.R."/>
            <person name="Heiman D.I."/>
            <person name="Hepburn T.A."/>
            <person name="Howarth C."/>
            <person name="Jen D."/>
            <person name="Larson L."/>
            <person name="Mehta T."/>
            <person name="Park D."/>
            <person name="Pearson M."/>
            <person name="Richards J."/>
            <person name="Roberts A."/>
            <person name="Saif S."/>
            <person name="Shea T.D."/>
            <person name="Shenoy N."/>
            <person name="Sisk P."/>
            <person name="Stolte C."/>
            <person name="Sykes S.N."/>
            <person name="Walk T."/>
            <person name="White J."/>
            <person name="Yandava C."/>
            <person name="Izard J."/>
            <person name="Baranova O.V."/>
            <person name="Blanton J.M."/>
            <person name="Tanner A.C."/>
            <person name="Dewhirst F."/>
            <person name="Haas B."/>
            <person name="Nusbaum C."/>
            <person name="Birren B."/>
        </authorList>
    </citation>
    <scope>NUCLEOTIDE SEQUENCE [LARGE SCALE GENOMIC DNA]</scope>
    <source>
        <strain evidence="1 2">ATCC 29453</strain>
    </source>
</reference>
<protein>
    <recommendedName>
        <fullName evidence="3">NACHT domain-containing protein</fullName>
    </recommendedName>
</protein>
<evidence type="ECO:0000313" key="2">
    <source>
        <dbReference type="Proteomes" id="UP000017813"/>
    </source>
</evidence>
<organism evidence="1 2">
    <name type="scientific">Simonsiella muelleri ATCC 29453</name>
    <dbReference type="NCBI Taxonomy" id="641147"/>
    <lineage>
        <taxon>Bacteria</taxon>
        <taxon>Pseudomonadati</taxon>
        <taxon>Pseudomonadota</taxon>
        <taxon>Betaproteobacteria</taxon>
        <taxon>Neisseriales</taxon>
        <taxon>Neisseriaceae</taxon>
        <taxon>Simonsiella</taxon>
    </lineage>
</organism>